<dbReference type="InterPro" id="IPR029058">
    <property type="entry name" value="AB_hydrolase_fold"/>
</dbReference>
<gene>
    <name evidence="1" type="ORF">ACFSKU_16400</name>
</gene>
<dbReference type="EMBL" id="JBHUHV010000053">
    <property type="protein sequence ID" value="MFD2068473.1"/>
    <property type="molecule type" value="Genomic_DNA"/>
</dbReference>
<accession>A0ABW4X1U9</accession>
<name>A0ABW4X1U9_9BACT</name>
<keyword evidence="2" id="KW-1185">Reference proteome</keyword>
<proteinExistence type="predicted"/>
<dbReference type="GO" id="GO:0016787">
    <property type="term" value="F:hydrolase activity"/>
    <property type="evidence" value="ECO:0007669"/>
    <property type="project" value="UniProtKB-KW"/>
</dbReference>
<evidence type="ECO:0000313" key="1">
    <source>
        <dbReference type="EMBL" id="MFD2068473.1"/>
    </source>
</evidence>
<dbReference type="Gene3D" id="3.40.50.1820">
    <property type="entry name" value="alpha/beta hydrolase"/>
    <property type="match status" value="1"/>
</dbReference>
<keyword evidence="1" id="KW-0378">Hydrolase</keyword>
<reference evidence="2" key="1">
    <citation type="journal article" date="2019" name="Int. J. Syst. Evol. Microbiol.">
        <title>The Global Catalogue of Microorganisms (GCM) 10K type strain sequencing project: providing services to taxonomists for standard genome sequencing and annotation.</title>
        <authorList>
            <consortium name="The Broad Institute Genomics Platform"/>
            <consortium name="The Broad Institute Genome Sequencing Center for Infectious Disease"/>
            <person name="Wu L."/>
            <person name="Ma J."/>
        </authorList>
    </citation>
    <scope>NUCLEOTIDE SEQUENCE [LARGE SCALE GENOMIC DNA]</scope>
    <source>
        <strain evidence="2">JCM 16545</strain>
    </source>
</reference>
<evidence type="ECO:0000313" key="2">
    <source>
        <dbReference type="Proteomes" id="UP001597369"/>
    </source>
</evidence>
<protein>
    <submittedName>
        <fullName evidence="1">Alpha/beta hydrolase</fullName>
    </submittedName>
</protein>
<dbReference type="RefSeq" id="WP_229959544.1">
    <property type="nucleotide sequence ID" value="NZ_JAJJWI010000005.1"/>
</dbReference>
<dbReference type="Proteomes" id="UP001597369">
    <property type="component" value="Unassembled WGS sequence"/>
</dbReference>
<comment type="caution">
    <text evidence="1">The sequence shown here is derived from an EMBL/GenBank/DDBJ whole genome shotgun (WGS) entry which is preliminary data.</text>
</comment>
<organism evidence="1 2">
    <name type="scientific">Pontibacter silvestris</name>
    <dbReference type="NCBI Taxonomy" id="2305183"/>
    <lineage>
        <taxon>Bacteria</taxon>
        <taxon>Pseudomonadati</taxon>
        <taxon>Bacteroidota</taxon>
        <taxon>Cytophagia</taxon>
        <taxon>Cytophagales</taxon>
        <taxon>Hymenobacteraceae</taxon>
        <taxon>Pontibacter</taxon>
    </lineage>
</organism>
<sequence>MSKKFGVITIHGMGNQNPDYASALQNNLYEKLSGEIIRNLCFKSIWYHGGFQAHQDKVWENMLKSGRPLDQQWLRKFLLNFLSDAATSEFRPDEKESSYRRIQHTILRQLDALRIELGDQDQPVVIIAHSLGCQIISNYIWDAQHKKGIWQGRQPSEFQKLSTARLMITSGCNIPLFVSGLEKIEAIHKPNDLFKWYNYYDRDDILGWPLKPLSQGFQNAYDDVVSEDIEINTGWTPFSHSDYWKDDNFIAPVTDIINSFYGSL</sequence>
<dbReference type="SUPFAM" id="SSF53474">
    <property type="entry name" value="alpha/beta-Hydrolases"/>
    <property type="match status" value="1"/>
</dbReference>